<evidence type="ECO:0000313" key="4">
    <source>
        <dbReference type="Proteomes" id="UP000186594"/>
    </source>
</evidence>
<feature type="coiled-coil region" evidence="1">
    <location>
        <begin position="177"/>
        <end position="204"/>
    </location>
</feature>
<dbReference type="STRING" id="1198029.A0A1U7LI76"/>
<dbReference type="AlphaFoldDB" id="A0A1U7LI76"/>
<organism evidence="3 4">
    <name type="scientific">Neolecta irregularis (strain DAH-3)</name>
    <dbReference type="NCBI Taxonomy" id="1198029"/>
    <lineage>
        <taxon>Eukaryota</taxon>
        <taxon>Fungi</taxon>
        <taxon>Dikarya</taxon>
        <taxon>Ascomycota</taxon>
        <taxon>Taphrinomycotina</taxon>
        <taxon>Neolectales</taxon>
        <taxon>Neolectaceae</taxon>
        <taxon>Neolecta</taxon>
    </lineage>
</organism>
<evidence type="ECO:0000256" key="1">
    <source>
        <dbReference type="SAM" id="Coils"/>
    </source>
</evidence>
<feature type="coiled-coil region" evidence="1">
    <location>
        <begin position="62"/>
        <end position="123"/>
    </location>
</feature>
<sequence>MKNESIKFEPQIQSLLAEYSQRNAELVSSREQVSTLQTQLVALKSSISQASAAEKSDWESRTKVLQSEVSSLQRQLDKSKAENIEKGGLQRQLAVLQTEMTTLKKLNESLVGSSADKNALQRQVFQLQVDLENEKKISTRLHKVSLEQTELEKSYQKDIADLRAQLKHQTTVAEKSLVALDKAKEDHAKKLAVLEKKLESLKNKKPKKTVHIEPSYLETPPVVKPIAKRTSTTISSFSTTPFLNKKMELLPPSPKTSDPPIIEEPHDLIEEKPVKKKKRKLNTRKTLFDDEDEDREAKVTRLISPLKKRSDVVQEAYAGFVVRKA</sequence>
<keyword evidence="1" id="KW-0175">Coiled coil</keyword>
<feature type="compositionally biased region" description="Basic and acidic residues" evidence="2">
    <location>
        <begin position="263"/>
        <end position="273"/>
    </location>
</feature>
<dbReference type="EMBL" id="LXFE01003687">
    <property type="protein sequence ID" value="OLL22231.1"/>
    <property type="molecule type" value="Genomic_DNA"/>
</dbReference>
<dbReference type="Proteomes" id="UP000186594">
    <property type="component" value="Unassembled WGS sequence"/>
</dbReference>
<evidence type="ECO:0000256" key="2">
    <source>
        <dbReference type="SAM" id="MobiDB-lite"/>
    </source>
</evidence>
<feature type="region of interest" description="Disordered" evidence="2">
    <location>
        <begin position="246"/>
        <end position="281"/>
    </location>
</feature>
<accession>A0A1U7LI76</accession>
<reference evidence="3 4" key="1">
    <citation type="submission" date="2016-04" db="EMBL/GenBank/DDBJ databases">
        <title>Evolutionary innovation and constraint leading to complex multicellularity in the Ascomycota.</title>
        <authorList>
            <person name="Cisse O."/>
            <person name="Nguyen A."/>
            <person name="Hewitt D.A."/>
            <person name="Jedd G."/>
            <person name="Stajich J.E."/>
        </authorList>
    </citation>
    <scope>NUCLEOTIDE SEQUENCE [LARGE SCALE GENOMIC DNA]</scope>
    <source>
        <strain evidence="3 4">DAH-3</strain>
    </source>
</reference>
<name>A0A1U7LI76_NEOID</name>
<gene>
    <name evidence="3" type="ORF">NEOLI_003169</name>
</gene>
<protein>
    <submittedName>
        <fullName evidence="3">Fibrinogen-and Ig-binding protein</fullName>
    </submittedName>
</protein>
<dbReference type="OrthoDB" id="20105at2759"/>
<comment type="caution">
    <text evidence="3">The sequence shown here is derived from an EMBL/GenBank/DDBJ whole genome shotgun (WGS) entry which is preliminary data.</text>
</comment>
<proteinExistence type="predicted"/>
<keyword evidence="4" id="KW-1185">Reference proteome</keyword>
<evidence type="ECO:0000313" key="3">
    <source>
        <dbReference type="EMBL" id="OLL22231.1"/>
    </source>
</evidence>